<keyword evidence="4" id="KW-1185">Reference proteome</keyword>
<gene>
    <name evidence="3" type="ORF">EZH24_06005</name>
</gene>
<feature type="transmembrane region" description="Helical" evidence="2">
    <location>
        <begin position="258"/>
        <end position="277"/>
    </location>
</feature>
<feature type="compositionally biased region" description="Acidic residues" evidence="1">
    <location>
        <begin position="376"/>
        <end position="389"/>
    </location>
</feature>
<comment type="caution">
    <text evidence="3">The sequence shown here is derived from an EMBL/GenBank/DDBJ whole genome shotgun (WGS) entry which is preliminary data.</text>
</comment>
<evidence type="ECO:0000256" key="2">
    <source>
        <dbReference type="SAM" id="Phobius"/>
    </source>
</evidence>
<evidence type="ECO:0000313" key="4">
    <source>
        <dbReference type="Proteomes" id="UP000310168"/>
    </source>
</evidence>
<organism evidence="3 4">
    <name type="scientific">Brachyspira catarrhinii</name>
    <dbReference type="NCBI Taxonomy" id="2528966"/>
    <lineage>
        <taxon>Bacteria</taxon>
        <taxon>Pseudomonadati</taxon>
        <taxon>Spirochaetota</taxon>
        <taxon>Spirochaetia</taxon>
        <taxon>Brachyspirales</taxon>
        <taxon>Brachyspiraceae</taxon>
        <taxon>Brachyspira</taxon>
    </lineage>
</organism>
<evidence type="ECO:0000313" key="3">
    <source>
        <dbReference type="EMBL" id="TKZ35299.1"/>
    </source>
</evidence>
<evidence type="ECO:0008006" key="5">
    <source>
        <dbReference type="Google" id="ProtNLM"/>
    </source>
</evidence>
<dbReference type="SUPFAM" id="SSF55781">
    <property type="entry name" value="GAF domain-like"/>
    <property type="match status" value="1"/>
</dbReference>
<reference evidence="3 4" key="1">
    <citation type="journal article" date="2019" name="Anaerobe">
        <title>Brachyspira catarrhinii sp. nov., an anaerobic intestinal spirochaete isolated from vervet monkeys may have been misidentified as Brachyspira aalborgi in previous studies.</title>
        <authorList>
            <person name="Phillips N.D."/>
            <person name="La T."/>
            <person name="Hampson D.J."/>
        </authorList>
    </citation>
    <scope>NUCLEOTIDE SEQUENCE [LARGE SCALE GENOMIC DNA]</scope>
    <source>
        <strain evidence="3 4">Z12</strain>
    </source>
</reference>
<sequence>MFNKNNNIYIHIAILLNAIIIALFIAFVFGLKKDAFDVDTKKLDRSALICQNSILNIVGEYDKRINKILESYPFADFLQRVVINGIDTSERDRIISIFRSGNYAFDTVALYLSDGKTVISSPDKSKIVNIDNYRNSNSLAYFDEDYDGVYFIKSITNENGIRIGYIVASVFKKIFENTSYNLNFVVLPNGVVYYNPAIDINSVSRDTLTRYMEQSDSKTINIDNSSYLLYSGRVKEIENFSIGILELNVPIVQKYLKYVLLLILSSSFIFLIISVLYDRNKLIKESQIDIDDYDDSEKDYNINSVNVNTDEDSKKDFELLSEDDINYLNDINLEDIFNEDNEEKNNDENDTKNNEDEKDKEYNEAKENKEEKLSLDDLDNLDFSEEDDNKIENKENEKEDNENNITNRNNEENSENSNDTSLDDLEELYNSLEELEKLDEKEDDIIESIDDMENIIKDEEDILISHGSIIEEEITRKEDEYFSSSDAFNISLNKDFLLGDEMDLDSITGDYEGEIVKKADESDTFDKEDLIDEELYNPEEVPKVPDVYYKEAEEKVRENMTAYWKNILKSIRGKKFVNKSMNEILDWIKEESGLDITNCAMLNRDEDGIYRVSESQNLSEETKELLKIDENEGLFKKILSNNRTLYVSDPFSSDSLKDKFDIKDRENIYHMIFIPIQNEEGELKSFFIGLSTN</sequence>
<accession>A0ABY2TR43</accession>
<name>A0ABY2TR43_9SPIR</name>
<proteinExistence type="predicted"/>
<dbReference type="Gene3D" id="3.30.450.40">
    <property type="match status" value="1"/>
</dbReference>
<dbReference type="InterPro" id="IPR029016">
    <property type="entry name" value="GAF-like_dom_sf"/>
</dbReference>
<dbReference type="EMBL" id="SJDU01000124">
    <property type="protein sequence ID" value="TKZ35299.1"/>
    <property type="molecule type" value="Genomic_DNA"/>
</dbReference>
<feature type="compositionally biased region" description="Basic and acidic residues" evidence="1">
    <location>
        <begin position="343"/>
        <end position="375"/>
    </location>
</feature>
<feature type="transmembrane region" description="Helical" evidence="2">
    <location>
        <begin position="12"/>
        <end position="31"/>
    </location>
</feature>
<keyword evidence="2" id="KW-1133">Transmembrane helix</keyword>
<keyword evidence="2" id="KW-0812">Transmembrane</keyword>
<protein>
    <recommendedName>
        <fullName evidence="5">ATPase</fullName>
    </recommendedName>
</protein>
<feature type="region of interest" description="Disordered" evidence="1">
    <location>
        <begin position="337"/>
        <end position="422"/>
    </location>
</feature>
<dbReference type="RefSeq" id="WP_137998232.1">
    <property type="nucleotide sequence ID" value="NZ_SJDU01000124.1"/>
</dbReference>
<dbReference type="Proteomes" id="UP000310168">
    <property type="component" value="Unassembled WGS sequence"/>
</dbReference>
<keyword evidence="2" id="KW-0472">Membrane</keyword>
<evidence type="ECO:0000256" key="1">
    <source>
        <dbReference type="SAM" id="MobiDB-lite"/>
    </source>
</evidence>